<reference evidence="3" key="1">
    <citation type="submission" date="2011-07" db="EMBL/GenBank/DDBJ databases">
        <title>Divergent evolution of antigenic variation in African trypanosomes.</title>
        <authorList>
            <person name="Jackson A.P."/>
            <person name="Berry A."/>
            <person name="Allison H.C."/>
            <person name="Burton P."/>
            <person name="Anderson J."/>
            <person name="Aslett M."/>
            <person name="Brown R."/>
            <person name="Corton N."/>
            <person name="Harris D."/>
            <person name="Hauser H."/>
            <person name="Gamble J."/>
            <person name="Gilderthorp R."/>
            <person name="McQuillan J."/>
            <person name="Quail M.A."/>
            <person name="Sanders M."/>
            <person name="Van Tonder A."/>
            <person name="Ginger M.L."/>
            <person name="Donelson J.E."/>
            <person name="Field M.C."/>
            <person name="Barry J.D."/>
            <person name="Berriman M."/>
            <person name="Hertz-Fowler C."/>
        </authorList>
    </citation>
    <scope>NUCLEOTIDE SEQUENCE [LARGE SCALE GENOMIC DNA]</scope>
    <source>
        <strain evidence="3">IL3000</strain>
    </source>
</reference>
<proteinExistence type="predicted"/>
<reference evidence="2 3" key="2">
    <citation type="journal article" date="2012" name="Proc. Natl. Acad. Sci. U.S.A.">
        <title>Antigenic diversity is generated by distinct evolutionary mechanisms in African trypanosome species.</title>
        <authorList>
            <person name="Jackson A.P."/>
            <person name="Berry A."/>
            <person name="Aslett M."/>
            <person name="Allison H.C."/>
            <person name="Burton P."/>
            <person name="Vavrova-Anderson J."/>
            <person name="Brown R."/>
            <person name="Browne H."/>
            <person name="Corton N."/>
            <person name="Hauser H."/>
            <person name="Gamble J."/>
            <person name="Gilderthorp R."/>
            <person name="Marcello L."/>
            <person name="McQuillan J."/>
            <person name="Otto T.D."/>
            <person name="Quail M.A."/>
            <person name="Sanders M.J."/>
            <person name="van Tonder A."/>
            <person name="Ginger M.L."/>
            <person name="Field M.C."/>
            <person name="Barry J.D."/>
            <person name="Hertz-Fowler C."/>
            <person name="Berriman M."/>
        </authorList>
    </citation>
    <scope>NUCLEOTIDE SEQUENCE [LARGE SCALE GENOMIC DNA]</scope>
    <source>
        <strain evidence="2 3">IL3000</strain>
    </source>
</reference>
<keyword evidence="1" id="KW-1133">Transmembrane helix</keyword>
<organism evidence="2 3">
    <name type="scientific">Trypanosoma congolense (strain IL3000)</name>
    <dbReference type="NCBI Taxonomy" id="1068625"/>
    <lineage>
        <taxon>Eukaryota</taxon>
        <taxon>Discoba</taxon>
        <taxon>Euglenozoa</taxon>
        <taxon>Kinetoplastea</taxon>
        <taxon>Metakinetoplastina</taxon>
        <taxon>Trypanosomatida</taxon>
        <taxon>Trypanosomatidae</taxon>
        <taxon>Trypanosoma</taxon>
        <taxon>Nannomonas</taxon>
    </lineage>
</organism>
<keyword evidence="1" id="KW-0472">Membrane</keyword>
<keyword evidence="3" id="KW-1185">Reference proteome</keyword>
<dbReference type="AlphaFoldDB" id="F9WBS8"/>
<feature type="transmembrane region" description="Helical" evidence="1">
    <location>
        <begin position="127"/>
        <end position="153"/>
    </location>
</feature>
<protein>
    <submittedName>
        <fullName evidence="2">WGS project CAEQ00000000 data, annotated contig 2143</fullName>
    </submittedName>
</protein>
<accession>F9WBS8</accession>
<dbReference type="VEuPathDB" id="TriTrypDB:TcIL3000_0_53050"/>
<dbReference type="EMBL" id="CAEQ01001623">
    <property type="protein sequence ID" value="CCD14712.1"/>
    <property type="molecule type" value="Genomic_DNA"/>
</dbReference>
<gene>
    <name evidence="2" type="ORF">TCIL3000_0_53050</name>
</gene>
<sequence length="154" mass="16966">MQDHLFAQGLTQLGDTLENLLEGVGGHMALLRTLQKVCQGQHAQRRLNMRARWLEKVVQVQTAWVPTEIHEHHPDITLHGPKKETLPRDGELRCWWRGGAGSPQDAVYGVAGRCLPLTRASVGLARAIAAFSVWDGLLLWLGLVLALGAWAIAV</sequence>
<name>F9WBS8_TRYCI</name>
<comment type="caution">
    <text evidence="2">The sequence shown here is derived from an EMBL/GenBank/DDBJ whole genome shotgun (WGS) entry which is preliminary data.</text>
</comment>
<evidence type="ECO:0000313" key="3">
    <source>
        <dbReference type="Proteomes" id="UP000000702"/>
    </source>
</evidence>
<evidence type="ECO:0000256" key="1">
    <source>
        <dbReference type="SAM" id="Phobius"/>
    </source>
</evidence>
<evidence type="ECO:0000313" key="2">
    <source>
        <dbReference type="EMBL" id="CCD14712.1"/>
    </source>
</evidence>
<dbReference type="Proteomes" id="UP000000702">
    <property type="component" value="Unassembled WGS sequence"/>
</dbReference>
<keyword evidence="1" id="KW-0812">Transmembrane</keyword>